<dbReference type="GO" id="GO:0005634">
    <property type="term" value="C:nucleus"/>
    <property type="evidence" value="ECO:0007669"/>
    <property type="project" value="UniProtKB-SubCell"/>
</dbReference>
<accession>A0A6J8DFJ2</accession>
<dbReference type="GO" id="GO:0061501">
    <property type="term" value="F:2',3'-cyclic GMP-AMP synthase activity"/>
    <property type="evidence" value="ECO:0007669"/>
    <property type="project" value="UniProtKB-EC"/>
</dbReference>
<organism evidence="12 13">
    <name type="scientific">Mytilus coruscus</name>
    <name type="common">Sea mussel</name>
    <dbReference type="NCBI Taxonomy" id="42192"/>
    <lineage>
        <taxon>Eukaryota</taxon>
        <taxon>Metazoa</taxon>
        <taxon>Spiralia</taxon>
        <taxon>Lophotrochozoa</taxon>
        <taxon>Mollusca</taxon>
        <taxon>Bivalvia</taxon>
        <taxon>Autobranchia</taxon>
        <taxon>Pteriomorphia</taxon>
        <taxon>Mytilida</taxon>
        <taxon>Mytiloidea</taxon>
        <taxon>Mytilidae</taxon>
        <taxon>Mytilinae</taxon>
        <taxon>Mytilus</taxon>
    </lineage>
</organism>
<feature type="domain" description="C2H2-type" evidence="11">
    <location>
        <begin position="325"/>
        <end position="353"/>
    </location>
</feature>
<feature type="compositionally biased region" description="Basic and acidic residues" evidence="10">
    <location>
        <begin position="791"/>
        <end position="800"/>
    </location>
</feature>
<feature type="domain" description="C2H2-type" evidence="11">
    <location>
        <begin position="623"/>
        <end position="651"/>
    </location>
</feature>
<evidence type="ECO:0000256" key="1">
    <source>
        <dbReference type="ARBA" id="ARBA00004123"/>
    </source>
</evidence>
<feature type="domain" description="C2H2-type" evidence="11">
    <location>
        <begin position="535"/>
        <end position="563"/>
    </location>
</feature>
<dbReference type="EC" id="2.7.7.86" evidence="12"/>
<dbReference type="AlphaFoldDB" id="A0A6J8DFJ2"/>
<evidence type="ECO:0000256" key="9">
    <source>
        <dbReference type="PROSITE-ProRule" id="PRU00042"/>
    </source>
</evidence>
<dbReference type="GO" id="GO:0000981">
    <property type="term" value="F:DNA-binding transcription factor activity, RNA polymerase II-specific"/>
    <property type="evidence" value="ECO:0007669"/>
    <property type="project" value="TreeGrafter"/>
</dbReference>
<feature type="region of interest" description="Disordered" evidence="10">
    <location>
        <begin position="655"/>
        <end position="682"/>
    </location>
</feature>
<feature type="compositionally biased region" description="Acidic residues" evidence="10">
    <location>
        <begin position="763"/>
        <end position="788"/>
    </location>
</feature>
<keyword evidence="7" id="KW-0862">Zinc</keyword>
<dbReference type="SUPFAM" id="SSF57667">
    <property type="entry name" value="beta-beta-alpha zinc fingers"/>
    <property type="match status" value="2"/>
</dbReference>
<keyword evidence="4" id="KW-0479">Metal-binding</keyword>
<feature type="region of interest" description="Disordered" evidence="10">
    <location>
        <begin position="570"/>
        <end position="591"/>
    </location>
</feature>
<dbReference type="InterPro" id="IPR036236">
    <property type="entry name" value="Znf_C2H2_sf"/>
</dbReference>
<evidence type="ECO:0000256" key="4">
    <source>
        <dbReference type="ARBA" id="ARBA00022723"/>
    </source>
</evidence>
<feature type="domain" description="C2H2-type" evidence="11">
    <location>
        <begin position="449"/>
        <end position="477"/>
    </location>
</feature>
<dbReference type="PANTHER" id="PTHR24409">
    <property type="entry name" value="ZINC FINGER PROTEIN 142"/>
    <property type="match status" value="1"/>
</dbReference>
<dbReference type="PROSITE" id="PS50157">
    <property type="entry name" value="ZINC_FINGER_C2H2_2"/>
    <property type="match status" value="7"/>
</dbReference>
<evidence type="ECO:0000259" key="11">
    <source>
        <dbReference type="PROSITE" id="PS50157"/>
    </source>
</evidence>
<comment type="similarity">
    <text evidence="2">Belongs to the krueppel C2H2-type zinc-finger protein family.</text>
</comment>
<dbReference type="PANTHER" id="PTHR24409:SF331">
    <property type="entry name" value="ZINC FINGER PROTEIN 322A"/>
    <property type="match status" value="1"/>
</dbReference>
<dbReference type="InterPro" id="IPR046906">
    <property type="entry name" value="Mab-21_HhH/H2TH-like"/>
</dbReference>
<keyword evidence="6 9" id="KW-0863">Zinc-finger</keyword>
<evidence type="ECO:0000256" key="10">
    <source>
        <dbReference type="SAM" id="MobiDB-lite"/>
    </source>
</evidence>
<comment type="similarity">
    <text evidence="3">Belongs to the mab-21 family.</text>
</comment>
<feature type="domain" description="C2H2-type" evidence="11">
    <location>
        <begin position="51"/>
        <end position="74"/>
    </location>
</feature>
<dbReference type="InterPro" id="IPR013087">
    <property type="entry name" value="Znf_C2H2_type"/>
</dbReference>
<keyword evidence="5" id="KW-0677">Repeat</keyword>
<dbReference type="Gene3D" id="1.10.1410.40">
    <property type="match status" value="1"/>
</dbReference>
<feature type="compositionally biased region" description="Basic and acidic residues" evidence="10">
    <location>
        <begin position="276"/>
        <end position="293"/>
    </location>
</feature>
<dbReference type="Gene3D" id="3.30.160.60">
    <property type="entry name" value="Classic Zinc Finger"/>
    <property type="match status" value="5"/>
</dbReference>
<proteinExistence type="inferred from homology"/>
<feature type="region of interest" description="Disordered" evidence="10">
    <location>
        <begin position="756"/>
        <end position="800"/>
    </location>
</feature>
<dbReference type="InterPro" id="IPR024810">
    <property type="entry name" value="MAB21L/cGLR"/>
</dbReference>
<dbReference type="Pfam" id="PF00096">
    <property type="entry name" value="zf-C2H2"/>
    <property type="match status" value="2"/>
</dbReference>
<feature type="region of interest" description="Disordered" evidence="10">
    <location>
        <begin position="257"/>
        <end position="294"/>
    </location>
</feature>
<evidence type="ECO:0000256" key="6">
    <source>
        <dbReference type="ARBA" id="ARBA00022771"/>
    </source>
</evidence>
<feature type="region of interest" description="Disordered" evidence="10">
    <location>
        <begin position="176"/>
        <end position="208"/>
    </location>
</feature>
<dbReference type="InterPro" id="IPR046903">
    <property type="entry name" value="Mab-21-like_nuc_Trfase"/>
</dbReference>
<keyword evidence="13" id="KW-1185">Reference proteome</keyword>
<keyword evidence="12" id="KW-0808">Transferase</keyword>
<evidence type="ECO:0000256" key="8">
    <source>
        <dbReference type="ARBA" id="ARBA00023242"/>
    </source>
</evidence>
<dbReference type="Pfam" id="PF13912">
    <property type="entry name" value="zf-C2H2_6"/>
    <property type="match status" value="3"/>
</dbReference>
<feature type="region of interest" description="Disordered" evidence="10">
    <location>
        <begin position="474"/>
        <end position="506"/>
    </location>
</feature>
<name>A0A6J8DFJ2_MYTCO</name>
<evidence type="ECO:0000256" key="3">
    <source>
        <dbReference type="ARBA" id="ARBA00008307"/>
    </source>
</evidence>
<feature type="domain" description="C2H2-type" evidence="11">
    <location>
        <begin position="237"/>
        <end position="265"/>
    </location>
</feature>
<dbReference type="GO" id="GO:0000977">
    <property type="term" value="F:RNA polymerase II transcription regulatory region sequence-specific DNA binding"/>
    <property type="evidence" value="ECO:0007669"/>
    <property type="project" value="TreeGrafter"/>
</dbReference>
<dbReference type="Pfam" id="PF03281">
    <property type="entry name" value="Mab-21"/>
    <property type="match status" value="1"/>
</dbReference>
<keyword evidence="12" id="KW-0548">Nucleotidyltransferase</keyword>
<dbReference type="Pfam" id="PF20266">
    <property type="entry name" value="Mab-21_C"/>
    <property type="match status" value="1"/>
</dbReference>
<dbReference type="Gene3D" id="3.30.460.90">
    <property type="match status" value="1"/>
</dbReference>
<evidence type="ECO:0000256" key="5">
    <source>
        <dbReference type="ARBA" id="ARBA00022737"/>
    </source>
</evidence>
<dbReference type="PROSITE" id="PS00028">
    <property type="entry name" value="ZINC_FINGER_C2H2_1"/>
    <property type="match status" value="7"/>
</dbReference>
<evidence type="ECO:0000256" key="2">
    <source>
        <dbReference type="ARBA" id="ARBA00006991"/>
    </source>
</evidence>
<evidence type="ECO:0000313" key="13">
    <source>
        <dbReference type="Proteomes" id="UP000507470"/>
    </source>
</evidence>
<feature type="compositionally biased region" description="Basic and acidic residues" evidence="10">
    <location>
        <begin position="574"/>
        <end position="591"/>
    </location>
</feature>
<protein>
    <submittedName>
        <fullName evidence="12">MB21D1</fullName>
        <ecNumber evidence="12">2.7.7.86</ecNumber>
    </submittedName>
</protein>
<comment type="subcellular location">
    <subcellularLocation>
        <location evidence="1">Nucleus</location>
    </subcellularLocation>
</comment>
<gene>
    <name evidence="12" type="ORF">MCOR_40345</name>
</gene>
<dbReference type="GO" id="GO:0008270">
    <property type="term" value="F:zinc ion binding"/>
    <property type="evidence" value="ECO:0007669"/>
    <property type="project" value="UniProtKB-KW"/>
</dbReference>
<feature type="domain" description="C2H2-type" evidence="11">
    <location>
        <begin position="151"/>
        <end position="179"/>
    </location>
</feature>
<feature type="region of interest" description="Disordered" evidence="10">
    <location>
        <begin position="357"/>
        <end position="382"/>
    </location>
</feature>
<dbReference type="Proteomes" id="UP000507470">
    <property type="component" value="Unassembled WGS sequence"/>
</dbReference>
<dbReference type="EMBL" id="CACVKT020007264">
    <property type="protein sequence ID" value="CAC5406815.1"/>
    <property type="molecule type" value="Genomic_DNA"/>
</dbReference>
<evidence type="ECO:0000256" key="7">
    <source>
        <dbReference type="ARBA" id="ARBA00022833"/>
    </source>
</evidence>
<evidence type="ECO:0000313" key="12">
    <source>
        <dbReference type="EMBL" id="CAC5406815.1"/>
    </source>
</evidence>
<keyword evidence="8" id="KW-0539">Nucleus</keyword>
<dbReference type="SMART" id="SM00355">
    <property type="entry name" value="ZnF_C2H2"/>
    <property type="match status" value="7"/>
</dbReference>
<sequence>MQHIKSSFNYIYLLKIVAIMSKCQECETEVKTERKLAIHNCSAVEPEIDKCKCSECGKTFKTGKGLKTHITKVHGKPSCERTSNAKTTESTIDQEIKYDTQLPCQTLDKNQDHDDCNSIISKEIVPVMQDEAATSSLNSSYNQEETEKAVFNCNQCKGSFKTIRGLKQHVSKSHKVSTKNAHDSQVLPIHADKSGNAGLGKKSSTKEDEFQNVDIVEASSKEGEETVSDNSVQNAVFNCNQCEKSFKTIRGLKQHVSKSHKVSTKNAHDSPVLSIDADKSDNTGLGKKEKLSTDEDEFQNVDIMEASSNDAEESVLDNSVQNAVFKCNQCEKSFKTIRGLKQHVSKSHTVSTKNAHYSPVLPIDSDKSGNAGLGKKEKSSTDEDEFQYVDIVAASANEGEESVLVESKSPYSTEEVQSVDDYEDAVLPEVESGEEANSELLKETEKAVFNCNQCKGSFKTIRGLKQHVSKSHKVSTKNAHDSQVLPIHADKSGNAGLGKKSSTKEDEFQNVDIVEATSKEGEETVSDNSVQNAVFNCNQCEKSFKTIRGLKQHVSKSHKVSTKNAHDSPVLSIDVDKSDNTGLGKKEKLSTDEDEFQNVDIVEASSNDAEESVLDNSVQNAVFKCNQCEKSFKTIRGLKQHVSKSHTVSTKNAHYSPVLPIDSDKSGNAGLGKKEKSSTDEDEFQYVDIVTASANEGEESVLVESKSPYSTEEVQSVDDYEDVVLPEVESGEEANSELLKRTFVISADTSALLQVESKSPFSTEEEESDDDYEDAELPEVLESDEETNSESLKECVQRDTRPVTTKTKRIVDKLKKENSLTKSETSVAVTETKKLVDTFFEQLRELSPTLKWQRFNSGSYYDKTKNDQADEFDIMIYPDKIQVEVNFDSPIMGFYKVKFESPRVEENFRNLETNGYIHPGKFKEYVFGLFDKVFQSTDHHIFRRVTKKERSDNSSPAYTIIYNGIPGNPIDIDLVPCFRINTWPCIARKIDPTWIHSKLVNVVNDAIKCYDVVSKTCPDDVEDRDLLWRLSFSYTEKKLVNSANSVDKFSTKKTVFRLIKSLIQELKDNNPEIMKKFCSYHIKQFMFKQYDTWGEIYDEAKILRNVLQKLLDQLSGSPPFIENYFIENDNVIRYVPQPEIALVVKFLREKMKEL</sequence>
<reference evidence="12 13" key="1">
    <citation type="submission" date="2020-06" db="EMBL/GenBank/DDBJ databases">
        <authorList>
            <person name="Li R."/>
            <person name="Bekaert M."/>
        </authorList>
    </citation>
    <scope>NUCLEOTIDE SEQUENCE [LARGE SCALE GENOMIC DNA]</scope>
    <source>
        <strain evidence="13">wild</strain>
    </source>
</reference>
<dbReference type="SMART" id="SM01265">
    <property type="entry name" value="Mab-21"/>
    <property type="match status" value="1"/>
</dbReference>
<dbReference type="OrthoDB" id="6149058at2759"/>